<dbReference type="Pfam" id="PF15992">
    <property type="entry name" value="DUF4769"/>
    <property type="match status" value="1"/>
</dbReference>
<dbReference type="AlphaFoldDB" id="A0AAV0Y807"/>
<protein>
    <submittedName>
        <fullName evidence="1">Uncharacterized protein</fullName>
    </submittedName>
</protein>
<organism evidence="1 2">
    <name type="scientific">Macrosiphum euphorbiae</name>
    <name type="common">potato aphid</name>
    <dbReference type="NCBI Taxonomy" id="13131"/>
    <lineage>
        <taxon>Eukaryota</taxon>
        <taxon>Metazoa</taxon>
        <taxon>Ecdysozoa</taxon>
        <taxon>Arthropoda</taxon>
        <taxon>Hexapoda</taxon>
        <taxon>Insecta</taxon>
        <taxon>Pterygota</taxon>
        <taxon>Neoptera</taxon>
        <taxon>Paraneoptera</taxon>
        <taxon>Hemiptera</taxon>
        <taxon>Sternorrhyncha</taxon>
        <taxon>Aphidomorpha</taxon>
        <taxon>Aphidoidea</taxon>
        <taxon>Aphididae</taxon>
        <taxon>Macrosiphini</taxon>
        <taxon>Macrosiphum</taxon>
    </lineage>
</organism>
<keyword evidence="2" id="KW-1185">Reference proteome</keyword>
<gene>
    <name evidence="1" type="ORF">MEUPH1_LOCUS30352</name>
</gene>
<name>A0AAV0Y807_9HEMI</name>
<proteinExistence type="predicted"/>
<dbReference type="InterPro" id="IPR031934">
    <property type="entry name" value="DUF4769"/>
</dbReference>
<evidence type="ECO:0000313" key="2">
    <source>
        <dbReference type="Proteomes" id="UP001160148"/>
    </source>
</evidence>
<dbReference type="EMBL" id="CARXXK010001628">
    <property type="protein sequence ID" value="CAI6377040.1"/>
    <property type="molecule type" value="Genomic_DNA"/>
</dbReference>
<comment type="caution">
    <text evidence="1">The sequence shown here is derived from an EMBL/GenBank/DDBJ whole genome shotgun (WGS) entry which is preliminary data.</text>
</comment>
<dbReference type="Proteomes" id="UP001160148">
    <property type="component" value="Unassembled WGS sequence"/>
</dbReference>
<sequence>MPVFEGYEYPIDQIQPLFDLLKSWNLECLSKTVLDQMVDMNILAIMKRDHANEMVKTFPIGIKVRFTHELENWQKSLDQQHVNACFSQTTNHNEITNKTSTLKSLQPSSPLQLSSIDVTFDLGDILKSTATGMMIIDYYKTHEK</sequence>
<evidence type="ECO:0000313" key="1">
    <source>
        <dbReference type="EMBL" id="CAI6377040.1"/>
    </source>
</evidence>
<accession>A0AAV0Y807</accession>
<reference evidence="1 2" key="1">
    <citation type="submission" date="2023-01" db="EMBL/GenBank/DDBJ databases">
        <authorList>
            <person name="Whitehead M."/>
        </authorList>
    </citation>
    <scope>NUCLEOTIDE SEQUENCE [LARGE SCALE GENOMIC DNA]</scope>
</reference>